<reference evidence="1 2" key="1">
    <citation type="journal article" date="2018" name="Sci. Rep.">
        <title>Genomic signatures of local adaptation to the degree of environmental predictability in rotifers.</title>
        <authorList>
            <person name="Franch-Gras L."/>
            <person name="Hahn C."/>
            <person name="Garcia-Roger E.M."/>
            <person name="Carmona M.J."/>
            <person name="Serra M."/>
            <person name="Gomez A."/>
        </authorList>
    </citation>
    <scope>NUCLEOTIDE SEQUENCE [LARGE SCALE GENOMIC DNA]</scope>
    <source>
        <strain evidence="1">HYR1</strain>
    </source>
</reference>
<organism evidence="1 2">
    <name type="scientific">Brachionus plicatilis</name>
    <name type="common">Marine rotifer</name>
    <name type="synonym">Brachionus muelleri</name>
    <dbReference type="NCBI Taxonomy" id="10195"/>
    <lineage>
        <taxon>Eukaryota</taxon>
        <taxon>Metazoa</taxon>
        <taxon>Spiralia</taxon>
        <taxon>Gnathifera</taxon>
        <taxon>Rotifera</taxon>
        <taxon>Eurotatoria</taxon>
        <taxon>Monogononta</taxon>
        <taxon>Pseudotrocha</taxon>
        <taxon>Ploima</taxon>
        <taxon>Brachionidae</taxon>
        <taxon>Brachionus</taxon>
    </lineage>
</organism>
<evidence type="ECO:0000313" key="2">
    <source>
        <dbReference type="Proteomes" id="UP000276133"/>
    </source>
</evidence>
<sequence length="107" mass="12807">MIDHIGTSNESSIRENTLSVYIRQVIVFFRYFNIRRFKPHGQIEMKYLKMLDFDTILEQKYESSLAKDKHNPKRFFANVNSKQTVNHNVYKLLESNGHIQMKNQLKI</sequence>
<gene>
    <name evidence="1" type="ORF">BpHYR1_022584</name>
</gene>
<keyword evidence="2" id="KW-1185">Reference proteome</keyword>
<dbReference type="AlphaFoldDB" id="A0A3M7T7Q1"/>
<dbReference type="Proteomes" id="UP000276133">
    <property type="component" value="Unassembled WGS sequence"/>
</dbReference>
<accession>A0A3M7T7Q1</accession>
<protein>
    <submittedName>
        <fullName evidence="1">Uncharacterized protein</fullName>
    </submittedName>
</protein>
<name>A0A3M7T7Q1_BRAPC</name>
<dbReference type="EMBL" id="REGN01000168">
    <property type="protein sequence ID" value="RNA43969.1"/>
    <property type="molecule type" value="Genomic_DNA"/>
</dbReference>
<proteinExistence type="predicted"/>
<comment type="caution">
    <text evidence="1">The sequence shown here is derived from an EMBL/GenBank/DDBJ whole genome shotgun (WGS) entry which is preliminary data.</text>
</comment>
<evidence type="ECO:0000313" key="1">
    <source>
        <dbReference type="EMBL" id="RNA43969.1"/>
    </source>
</evidence>